<comment type="caution">
    <text evidence="1">The sequence shown here is derived from an EMBL/GenBank/DDBJ whole genome shotgun (WGS) entry which is preliminary data.</text>
</comment>
<dbReference type="EMBL" id="CAJZBQ010000053">
    <property type="protein sequence ID" value="CAG9331713.1"/>
    <property type="molecule type" value="Genomic_DNA"/>
</dbReference>
<name>A0AAU9JVE1_9CILI</name>
<accession>A0AAU9JVE1</accession>
<sequence length="78" mass="9398">MKLNLQDFIFRGEALKLYRRFAKIAIKIQDESSRRETIEFIKPQFKSLKTSNDRRMDFTSLRSNIDYIEEMSRFSGLK</sequence>
<proteinExistence type="predicted"/>
<reference evidence="1" key="1">
    <citation type="submission" date="2021-09" db="EMBL/GenBank/DDBJ databases">
        <authorList>
            <consortium name="AG Swart"/>
            <person name="Singh M."/>
            <person name="Singh A."/>
            <person name="Seah K."/>
            <person name="Emmerich C."/>
        </authorList>
    </citation>
    <scope>NUCLEOTIDE SEQUENCE</scope>
    <source>
        <strain evidence="1">ATCC30299</strain>
    </source>
</reference>
<evidence type="ECO:0000313" key="2">
    <source>
        <dbReference type="Proteomes" id="UP001162131"/>
    </source>
</evidence>
<organism evidence="1 2">
    <name type="scientific">Blepharisma stoltei</name>
    <dbReference type="NCBI Taxonomy" id="1481888"/>
    <lineage>
        <taxon>Eukaryota</taxon>
        <taxon>Sar</taxon>
        <taxon>Alveolata</taxon>
        <taxon>Ciliophora</taxon>
        <taxon>Postciliodesmatophora</taxon>
        <taxon>Heterotrichea</taxon>
        <taxon>Heterotrichida</taxon>
        <taxon>Blepharismidae</taxon>
        <taxon>Blepharisma</taxon>
    </lineage>
</organism>
<dbReference type="AlphaFoldDB" id="A0AAU9JVE1"/>
<keyword evidence="2" id="KW-1185">Reference proteome</keyword>
<evidence type="ECO:0000313" key="1">
    <source>
        <dbReference type="EMBL" id="CAG9331713.1"/>
    </source>
</evidence>
<gene>
    <name evidence="1" type="ORF">BSTOLATCC_MIC53776</name>
</gene>
<protein>
    <submittedName>
        <fullName evidence="1">Uncharacterized protein</fullName>
    </submittedName>
</protein>
<dbReference type="Proteomes" id="UP001162131">
    <property type="component" value="Unassembled WGS sequence"/>
</dbReference>